<feature type="transmembrane region" description="Helical" evidence="1">
    <location>
        <begin position="274"/>
        <end position="294"/>
    </location>
</feature>
<dbReference type="PANTHER" id="PTHR43685">
    <property type="entry name" value="GLYCOSYLTRANSFERASE"/>
    <property type="match status" value="1"/>
</dbReference>
<dbReference type="Proteomes" id="UP000177698">
    <property type="component" value="Unassembled WGS sequence"/>
</dbReference>
<accession>A0A1F7IBV4</accession>
<keyword evidence="1" id="KW-0472">Membrane</keyword>
<proteinExistence type="predicted"/>
<keyword evidence="1" id="KW-1133">Transmembrane helix</keyword>
<evidence type="ECO:0000256" key="1">
    <source>
        <dbReference type="SAM" id="Phobius"/>
    </source>
</evidence>
<dbReference type="PANTHER" id="PTHR43685:SF3">
    <property type="entry name" value="SLR2126 PROTEIN"/>
    <property type="match status" value="1"/>
</dbReference>
<evidence type="ECO:0000259" key="2">
    <source>
        <dbReference type="Pfam" id="PF13632"/>
    </source>
</evidence>
<reference evidence="3 4" key="1">
    <citation type="journal article" date="2016" name="Nat. Commun.">
        <title>Thousands of microbial genomes shed light on interconnected biogeochemical processes in an aquifer system.</title>
        <authorList>
            <person name="Anantharaman K."/>
            <person name="Brown C.T."/>
            <person name="Hug L.A."/>
            <person name="Sharon I."/>
            <person name="Castelle C.J."/>
            <person name="Probst A.J."/>
            <person name="Thomas B.C."/>
            <person name="Singh A."/>
            <person name="Wilkins M.J."/>
            <person name="Karaoz U."/>
            <person name="Brodie E.L."/>
            <person name="Williams K.H."/>
            <person name="Hubbard S.S."/>
            <person name="Banfield J.F."/>
        </authorList>
    </citation>
    <scope>NUCLEOTIDE SEQUENCE [LARGE SCALE GENOMIC DNA]</scope>
</reference>
<gene>
    <name evidence="3" type="ORF">A2954_05910</name>
</gene>
<dbReference type="AlphaFoldDB" id="A0A1F7IBV4"/>
<feature type="transmembrane region" description="Helical" evidence="1">
    <location>
        <begin position="224"/>
        <end position="242"/>
    </location>
</feature>
<organism evidence="3 4">
    <name type="scientific">Candidatus Roizmanbacteria bacterium RIFCSPLOWO2_01_FULL_37_12</name>
    <dbReference type="NCBI Taxonomy" id="1802056"/>
    <lineage>
        <taxon>Bacteria</taxon>
        <taxon>Candidatus Roizmaniibacteriota</taxon>
    </lineage>
</organism>
<dbReference type="EMBL" id="MGAG01000018">
    <property type="protein sequence ID" value="OGK40841.1"/>
    <property type="molecule type" value="Genomic_DNA"/>
</dbReference>
<dbReference type="SUPFAM" id="SSF53448">
    <property type="entry name" value="Nucleotide-diphospho-sugar transferases"/>
    <property type="match status" value="1"/>
</dbReference>
<name>A0A1F7IBV4_9BACT</name>
<dbReference type="InterPro" id="IPR029044">
    <property type="entry name" value="Nucleotide-diphossugar_trans"/>
</dbReference>
<comment type="caution">
    <text evidence="3">The sequence shown here is derived from an EMBL/GenBank/DDBJ whole genome shotgun (WGS) entry which is preliminary data.</text>
</comment>
<dbReference type="Gene3D" id="3.90.550.10">
    <property type="entry name" value="Spore Coat Polysaccharide Biosynthesis Protein SpsA, Chain A"/>
    <property type="match status" value="1"/>
</dbReference>
<feature type="transmembrane region" description="Helical" evidence="1">
    <location>
        <begin position="248"/>
        <end position="267"/>
    </location>
</feature>
<protein>
    <recommendedName>
        <fullName evidence="2">Glycosyltransferase 2-like domain-containing protein</fullName>
    </recommendedName>
</protein>
<sequence>MKFFPKISINISVIFGGKCQTVLQSLKKVKYPDNLYEIVIIEGNHLTKQRNIGTKFSKGEIIYLLDNDSRVRSDALQLIAKDFTDKKVAAAGGPSLTPKNEKNHFSQIVGYLLATYFGAYRMRFKWSMQTKNNIISDYHFIGSNLALRKKFVNQINGFDEKFKANDETELLRRLKDKGYKLKYNHKLIVYRSQRSNISLLVKQFKHYGKGRMQHLLKNFKREDFFLLIPIVFEIYLLTIIFYHPLWYFLPLLLYILLALATSLKASIKYRKIKLLWQMTLLFPIVHLAYATGLLNELLDKFNNNRSKEVNYKIKVIKYKSMGNYSNLPGKN</sequence>
<dbReference type="STRING" id="1802056.A2954_05910"/>
<feature type="domain" description="Glycosyltransferase 2-like" evidence="2">
    <location>
        <begin position="61"/>
        <end position="274"/>
    </location>
</feature>
<dbReference type="InterPro" id="IPR001173">
    <property type="entry name" value="Glyco_trans_2-like"/>
</dbReference>
<dbReference type="Pfam" id="PF13632">
    <property type="entry name" value="Glyco_trans_2_3"/>
    <property type="match status" value="1"/>
</dbReference>
<evidence type="ECO:0000313" key="4">
    <source>
        <dbReference type="Proteomes" id="UP000177698"/>
    </source>
</evidence>
<keyword evidence="1" id="KW-0812">Transmembrane</keyword>
<evidence type="ECO:0000313" key="3">
    <source>
        <dbReference type="EMBL" id="OGK40841.1"/>
    </source>
</evidence>
<dbReference type="InterPro" id="IPR050834">
    <property type="entry name" value="Glycosyltransf_2"/>
</dbReference>